<comment type="similarity">
    <text evidence="2">Belongs to the SusD family.</text>
</comment>
<gene>
    <name evidence="8" type="ORF">DVR12_02350</name>
</gene>
<name>A0A3E1YGY1_9BACT</name>
<dbReference type="InterPro" id="IPR012944">
    <property type="entry name" value="SusD_RagB_dom"/>
</dbReference>
<dbReference type="GO" id="GO:0009279">
    <property type="term" value="C:cell outer membrane"/>
    <property type="evidence" value="ECO:0007669"/>
    <property type="project" value="UniProtKB-SubCell"/>
</dbReference>
<reference evidence="8 9" key="1">
    <citation type="submission" date="2018-07" db="EMBL/GenBank/DDBJ databases">
        <title>Chitinophaga K2CV101002-2 sp. nov., isolated from a monsoon evergreen broad-leaved forest soil.</title>
        <authorList>
            <person name="Lv Y."/>
        </authorList>
    </citation>
    <scope>NUCLEOTIDE SEQUENCE [LARGE SCALE GENOMIC DNA]</scope>
    <source>
        <strain evidence="8 9">GDMCC 1.1288</strain>
    </source>
</reference>
<dbReference type="CDD" id="cd08977">
    <property type="entry name" value="SusD"/>
    <property type="match status" value="1"/>
</dbReference>
<dbReference type="EMBL" id="QPMM01000001">
    <property type="protein sequence ID" value="RFS26651.1"/>
    <property type="molecule type" value="Genomic_DNA"/>
</dbReference>
<dbReference type="AlphaFoldDB" id="A0A3E1YGY1"/>
<proteinExistence type="inferred from homology"/>
<dbReference type="Gene3D" id="1.25.40.390">
    <property type="match status" value="1"/>
</dbReference>
<protein>
    <submittedName>
        <fullName evidence="8">RagB/SusD family nutrient uptake outer membrane protein</fullName>
    </submittedName>
</protein>
<evidence type="ECO:0000259" key="6">
    <source>
        <dbReference type="Pfam" id="PF07980"/>
    </source>
</evidence>
<keyword evidence="4" id="KW-0472">Membrane</keyword>
<feature type="domain" description="RagB/SusD" evidence="6">
    <location>
        <begin position="372"/>
        <end position="499"/>
    </location>
</feature>
<dbReference type="SUPFAM" id="SSF48452">
    <property type="entry name" value="TPR-like"/>
    <property type="match status" value="1"/>
</dbReference>
<sequence length="501" mass="56618">MQMILLSMSIQCLELLPVVFRLLFNYQSKIIMKLNSIKKLSVVLCLAACPILYTSCNKMLDLKPKDQVDGEDIFQSLSTVNRAVLGVYASWVPEYTLRIGSVVADECAIGLKNAGVNGDAQHLYRWSFTSFDPEILNPWTNGYQVINQVNRILEGLPKVPANSADEAAEKLKLESELLAIRAYEHFELYRLYASSYKSDALAVPYVTNNDVDAKPSRPTAAEFFSKLELDLNAALENSNDDIDITRMNRIAMNALQARIALYTGNWNDAVKYADKVIAARPLATINEFADIWKDKNNAEVVFKLKRTNQSTIRPGDIWKNAALGIVYFAPSQQLLDSYDQDNDIRYDAYFDHDPSLEEEGQLPDVIAKYAGEEGAENRNDIKIFRTSEMYLIRAEAYANLGSEQLAADQLNALRASRIEDYEPVEFEGAADLKAAIMEERLKELPFEGHRFFDLKRWGKSVVRKTITGQDVLSPADLYYYIPIPQAEVLSNPNIRPNNSSW</sequence>
<evidence type="ECO:0000256" key="3">
    <source>
        <dbReference type="ARBA" id="ARBA00022729"/>
    </source>
</evidence>
<dbReference type="Pfam" id="PF07980">
    <property type="entry name" value="SusD_RagB"/>
    <property type="match status" value="1"/>
</dbReference>
<keyword evidence="9" id="KW-1185">Reference proteome</keyword>
<dbReference type="Proteomes" id="UP000260644">
    <property type="component" value="Unassembled WGS sequence"/>
</dbReference>
<keyword evidence="5" id="KW-0998">Cell outer membrane</keyword>
<keyword evidence="3" id="KW-0732">Signal</keyword>
<evidence type="ECO:0000313" key="9">
    <source>
        <dbReference type="Proteomes" id="UP000260644"/>
    </source>
</evidence>
<evidence type="ECO:0000256" key="4">
    <source>
        <dbReference type="ARBA" id="ARBA00023136"/>
    </source>
</evidence>
<evidence type="ECO:0000256" key="5">
    <source>
        <dbReference type="ARBA" id="ARBA00023237"/>
    </source>
</evidence>
<accession>A0A3E1YGY1</accession>
<organism evidence="8 9">
    <name type="scientific">Chitinophaga silvatica</name>
    <dbReference type="NCBI Taxonomy" id="2282649"/>
    <lineage>
        <taxon>Bacteria</taxon>
        <taxon>Pseudomonadati</taxon>
        <taxon>Bacteroidota</taxon>
        <taxon>Chitinophagia</taxon>
        <taxon>Chitinophagales</taxon>
        <taxon>Chitinophagaceae</taxon>
        <taxon>Chitinophaga</taxon>
    </lineage>
</organism>
<evidence type="ECO:0000259" key="7">
    <source>
        <dbReference type="Pfam" id="PF14322"/>
    </source>
</evidence>
<dbReference type="InterPro" id="IPR011990">
    <property type="entry name" value="TPR-like_helical_dom_sf"/>
</dbReference>
<evidence type="ECO:0000313" key="8">
    <source>
        <dbReference type="EMBL" id="RFS26651.1"/>
    </source>
</evidence>
<feature type="domain" description="SusD-like N-terminal" evidence="7">
    <location>
        <begin position="112"/>
        <end position="261"/>
    </location>
</feature>
<comment type="subcellular location">
    <subcellularLocation>
        <location evidence="1">Cell outer membrane</location>
    </subcellularLocation>
</comment>
<comment type="caution">
    <text evidence="8">The sequence shown here is derived from an EMBL/GenBank/DDBJ whole genome shotgun (WGS) entry which is preliminary data.</text>
</comment>
<dbReference type="InterPro" id="IPR033985">
    <property type="entry name" value="SusD-like_N"/>
</dbReference>
<evidence type="ECO:0000256" key="1">
    <source>
        <dbReference type="ARBA" id="ARBA00004442"/>
    </source>
</evidence>
<dbReference type="Pfam" id="PF14322">
    <property type="entry name" value="SusD-like_3"/>
    <property type="match status" value="1"/>
</dbReference>
<evidence type="ECO:0000256" key="2">
    <source>
        <dbReference type="ARBA" id="ARBA00006275"/>
    </source>
</evidence>